<comment type="caution">
    <text evidence="2">The sequence shown here is derived from an EMBL/GenBank/DDBJ whole genome shotgun (WGS) entry which is preliminary data.</text>
</comment>
<dbReference type="Gene3D" id="3.20.20.190">
    <property type="entry name" value="Phosphatidylinositol (PI) phosphodiesterase"/>
    <property type="match status" value="1"/>
</dbReference>
<dbReference type="SUPFAM" id="SSF51695">
    <property type="entry name" value="PLC-like phosphodiesterases"/>
    <property type="match status" value="1"/>
</dbReference>
<gene>
    <name evidence="2" type="ORF">LTR05_001181</name>
</gene>
<dbReference type="SMART" id="SM00148">
    <property type="entry name" value="PLCXc"/>
    <property type="match status" value="1"/>
</dbReference>
<dbReference type="PANTHER" id="PTHR13593">
    <property type="match status" value="1"/>
</dbReference>
<evidence type="ECO:0000313" key="2">
    <source>
        <dbReference type="EMBL" id="KAK5091002.1"/>
    </source>
</evidence>
<feature type="domain" description="Phosphatidylinositol-specific phospholipase C X" evidence="1">
    <location>
        <begin position="161"/>
        <end position="311"/>
    </location>
</feature>
<dbReference type="AlphaFoldDB" id="A0AAN7YA51"/>
<dbReference type="Proteomes" id="UP001309876">
    <property type="component" value="Unassembled WGS sequence"/>
</dbReference>
<dbReference type="PROSITE" id="PS50007">
    <property type="entry name" value="PIPLC_X_DOMAIN"/>
    <property type="match status" value="1"/>
</dbReference>
<dbReference type="Pfam" id="PF00388">
    <property type="entry name" value="PI-PLC-X"/>
    <property type="match status" value="1"/>
</dbReference>
<dbReference type="InterPro" id="IPR000909">
    <property type="entry name" value="PLipase_C_PInositol-sp_X_dom"/>
</dbReference>
<dbReference type="GO" id="GO:0006629">
    <property type="term" value="P:lipid metabolic process"/>
    <property type="evidence" value="ECO:0007669"/>
    <property type="project" value="InterPro"/>
</dbReference>
<dbReference type="GO" id="GO:0008081">
    <property type="term" value="F:phosphoric diester hydrolase activity"/>
    <property type="evidence" value="ECO:0007669"/>
    <property type="project" value="InterPro"/>
</dbReference>
<proteinExistence type="predicted"/>
<evidence type="ECO:0000259" key="1">
    <source>
        <dbReference type="SMART" id="SM00148"/>
    </source>
</evidence>
<keyword evidence="3" id="KW-1185">Reference proteome</keyword>
<dbReference type="InterPro" id="IPR051057">
    <property type="entry name" value="PI-PLC_domain"/>
</dbReference>
<sequence length="473" mass="53718">MPPDLKIRNLSDRPLKLVLVEHFDPVHEGGFQFRNVTTSFVHVTNSIGLTNATTRRDVPQISPDTQPFENRELSIDLPPFSVTQTDIKPVIRNDKERLRLTFEAESGGRYRMYTPVPTKESHALETLSENPDMHFTGIYLPQDSYVALFESSDLDRWMDKLNDNVPIGALSIPGTHNSPTCHNAPPSVRCQAVSPLEQLQNGVRFFDIRVQVPEPFDGGSDKLVLVHSVFPISLTGNRYFRDLYNECRRFLDEHPSETLIMSIKREGSGKGTDEQLSRVLKDHYTNPDQWWTRPWLPRLGEARGKIVLVRRFNLEEGLKHEWDDKGWGIDGAVWADNTPNATCPSGDLVVQDFYEVAEQASIDTKVQYVRDHMERSGTCDFNLDDPNARIPLYINFLSASNFWKVNTWPEKIAAKVNPATVAHLCTKHMLEDDGNLKPGDWCTGILVCDWVGLDGDWDLVRSVVGINAKLPKR</sequence>
<name>A0AAN7YA51_9EURO</name>
<dbReference type="EMBL" id="JAVRRJ010000001">
    <property type="protein sequence ID" value="KAK5091002.1"/>
    <property type="molecule type" value="Genomic_DNA"/>
</dbReference>
<accession>A0AAN7YA51</accession>
<evidence type="ECO:0000313" key="3">
    <source>
        <dbReference type="Proteomes" id="UP001309876"/>
    </source>
</evidence>
<reference evidence="2 3" key="1">
    <citation type="submission" date="2023-08" db="EMBL/GenBank/DDBJ databases">
        <title>Black Yeasts Isolated from many extreme environments.</title>
        <authorList>
            <person name="Coleine C."/>
            <person name="Stajich J.E."/>
            <person name="Selbmann L."/>
        </authorList>
    </citation>
    <scope>NUCLEOTIDE SEQUENCE [LARGE SCALE GENOMIC DNA]</scope>
    <source>
        <strain evidence="2 3">CCFEE 5910</strain>
    </source>
</reference>
<protein>
    <recommendedName>
        <fullName evidence="1">Phosphatidylinositol-specific phospholipase C X domain-containing protein</fullName>
    </recommendedName>
</protein>
<dbReference type="CDD" id="cd08586">
    <property type="entry name" value="PI-PLCc_BcPLC_like"/>
    <property type="match status" value="1"/>
</dbReference>
<dbReference type="PANTHER" id="PTHR13593:SF113">
    <property type="entry name" value="SI:DKEY-266F7.9"/>
    <property type="match status" value="1"/>
</dbReference>
<dbReference type="InterPro" id="IPR017946">
    <property type="entry name" value="PLC-like_Pdiesterase_TIM-brl"/>
</dbReference>
<organism evidence="2 3">
    <name type="scientific">Lithohypha guttulata</name>
    <dbReference type="NCBI Taxonomy" id="1690604"/>
    <lineage>
        <taxon>Eukaryota</taxon>
        <taxon>Fungi</taxon>
        <taxon>Dikarya</taxon>
        <taxon>Ascomycota</taxon>
        <taxon>Pezizomycotina</taxon>
        <taxon>Eurotiomycetes</taxon>
        <taxon>Chaetothyriomycetidae</taxon>
        <taxon>Chaetothyriales</taxon>
        <taxon>Trichomeriaceae</taxon>
        <taxon>Lithohypha</taxon>
    </lineage>
</organism>